<evidence type="ECO:0000256" key="6">
    <source>
        <dbReference type="ARBA" id="ARBA00023125"/>
    </source>
</evidence>
<comment type="subcellular location">
    <subcellularLocation>
        <location evidence="1">Nucleus</location>
    </subcellularLocation>
</comment>
<evidence type="ECO:0000256" key="1">
    <source>
        <dbReference type="ARBA" id="ARBA00004123"/>
    </source>
</evidence>
<feature type="compositionally biased region" description="Low complexity" evidence="10">
    <location>
        <begin position="710"/>
        <end position="720"/>
    </location>
</feature>
<dbReference type="PROSITE" id="PS50157">
    <property type="entry name" value="ZINC_FINGER_C2H2_2"/>
    <property type="match status" value="1"/>
</dbReference>
<proteinExistence type="predicted"/>
<dbReference type="PANTHER" id="PTHR13006">
    <property type="entry name" value="PAPILLOMAVIRUS REGULATORY FACTOR PRF-1"/>
    <property type="match status" value="1"/>
</dbReference>
<evidence type="ECO:0000256" key="8">
    <source>
        <dbReference type="ARBA" id="ARBA00023242"/>
    </source>
</evidence>
<keyword evidence="6" id="KW-0238">DNA-binding</keyword>
<feature type="region of interest" description="Disordered" evidence="10">
    <location>
        <begin position="290"/>
        <end position="327"/>
    </location>
</feature>
<feature type="compositionally biased region" description="Polar residues" evidence="10">
    <location>
        <begin position="721"/>
        <end position="744"/>
    </location>
</feature>
<keyword evidence="14" id="KW-1185">Reference proteome</keyword>
<dbReference type="PROSITE" id="PS00028">
    <property type="entry name" value="ZINC_FINGER_C2H2_1"/>
    <property type="match status" value="1"/>
</dbReference>
<dbReference type="GO" id="GO:0005634">
    <property type="term" value="C:nucleus"/>
    <property type="evidence" value="ECO:0007669"/>
    <property type="project" value="UniProtKB-SubCell"/>
</dbReference>
<dbReference type="GO" id="GO:0000978">
    <property type="term" value="F:RNA polymerase II cis-regulatory region sequence-specific DNA binding"/>
    <property type="evidence" value="ECO:0007669"/>
    <property type="project" value="TreeGrafter"/>
</dbReference>
<keyword evidence="8" id="KW-0539">Nucleus</keyword>
<dbReference type="GO" id="GO:0008270">
    <property type="term" value="F:zinc ion binding"/>
    <property type="evidence" value="ECO:0007669"/>
    <property type="project" value="UniProtKB-KW"/>
</dbReference>
<dbReference type="PANTHER" id="PTHR13006:SF8">
    <property type="entry name" value="SLC2A4 REGULATOR"/>
    <property type="match status" value="1"/>
</dbReference>
<dbReference type="InterPro" id="IPR052253">
    <property type="entry name" value="CR1/CR2-DNA-binding_regulator"/>
</dbReference>
<feature type="region of interest" description="Disordered" evidence="10">
    <location>
        <begin position="635"/>
        <end position="662"/>
    </location>
</feature>
<keyword evidence="11" id="KW-0812">Transmembrane</keyword>
<keyword evidence="11" id="KW-1133">Transmembrane helix</keyword>
<evidence type="ECO:0000313" key="13">
    <source>
        <dbReference type="EMBL" id="CAK6957345.1"/>
    </source>
</evidence>
<feature type="region of interest" description="Disordered" evidence="10">
    <location>
        <begin position="110"/>
        <end position="157"/>
    </location>
</feature>
<keyword evidence="7" id="KW-0804">Transcription</keyword>
<evidence type="ECO:0000256" key="9">
    <source>
        <dbReference type="PROSITE-ProRule" id="PRU00042"/>
    </source>
</evidence>
<dbReference type="GO" id="GO:0003700">
    <property type="term" value="F:DNA-binding transcription factor activity"/>
    <property type="evidence" value="ECO:0007669"/>
    <property type="project" value="TreeGrafter"/>
</dbReference>
<dbReference type="GO" id="GO:0006357">
    <property type="term" value="P:regulation of transcription by RNA polymerase II"/>
    <property type="evidence" value="ECO:0007669"/>
    <property type="project" value="TreeGrafter"/>
</dbReference>
<dbReference type="GO" id="GO:0050853">
    <property type="term" value="P:B cell receptor signaling pathway"/>
    <property type="evidence" value="ECO:0007669"/>
    <property type="project" value="InterPro"/>
</dbReference>
<evidence type="ECO:0000256" key="3">
    <source>
        <dbReference type="ARBA" id="ARBA00022771"/>
    </source>
</evidence>
<evidence type="ECO:0000256" key="4">
    <source>
        <dbReference type="ARBA" id="ARBA00022833"/>
    </source>
</evidence>
<evidence type="ECO:0000313" key="14">
    <source>
        <dbReference type="Proteomes" id="UP001314229"/>
    </source>
</evidence>
<evidence type="ECO:0000256" key="7">
    <source>
        <dbReference type="ARBA" id="ARBA00023163"/>
    </source>
</evidence>
<accession>A0AAV1NCZ6</accession>
<feature type="region of interest" description="Disordered" evidence="10">
    <location>
        <begin position="395"/>
        <end position="439"/>
    </location>
</feature>
<feature type="region of interest" description="Disordered" evidence="10">
    <location>
        <begin position="580"/>
        <end position="601"/>
    </location>
</feature>
<feature type="compositionally biased region" description="Gly residues" evidence="10">
    <location>
        <begin position="132"/>
        <end position="152"/>
    </location>
</feature>
<comment type="caution">
    <text evidence="13">The sequence shown here is derived from an EMBL/GenBank/DDBJ whole genome shotgun (WGS) entry which is preliminary data.</text>
</comment>
<dbReference type="InterPro" id="IPR013087">
    <property type="entry name" value="Znf_C2H2_type"/>
</dbReference>
<organism evidence="13 14">
    <name type="scientific">Scomber scombrus</name>
    <name type="common">Atlantic mackerel</name>
    <name type="synonym">Scomber vernalis</name>
    <dbReference type="NCBI Taxonomy" id="13677"/>
    <lineage>
        <taxon>Eukaryota</taxon>
        <taxon>Metazoa</taxon>
        <taxon>Chordata</taxon>
        <taxon>Craniata</taxon>
        <taxon>Vertebrata</taxon>
        <taxon>Euteleostomi</taxon>
        <taxon>Actinopterygii</taxon>
        <taxon>Neopterygii</taxon>
        <taxon>Teleostei</taxon>
        <taxon>Neoteleostei</taxon>
        <taxon>Acanthomorphata</taxon>
        <taxon>Pelagiaria</taxon>
        <taxon>Scombriformes</taxon>
        <taxon>Scombridae</taxon>
        <taxon>Scomber</taxon>
    </lineage>
</organism>
<keyword evidence="3 9" id="KW-0863">Zinc-finger</keyword>
<feature type="region of interest" description="Disordered" evidence="10">
    <location>
        <begin position="710"/>
        <end position="744"/>
    </location>
</feature>
<dbReference type="GO" id="GO:0050852">
    <property type="term" value="P:T cell receptor signaling pathway"/>
    <property type="evidence" value="ECO:0007669"/>
    <property type="project" value="InterPro"/>
</dbReference>
<evidence type="ECO:0000259" key="12">
    <source>
        <dbReference type="PROSITE" id="PS50157"/>
    </source>
</evidence>
<protein>
    <recommendedName>
        <fullName evidence="12">C2H2-type domain-containing protein</fullName>
    </recommendedName>
</protein>
<dbReference type="EMBL" id="CAWUFR010000029">
    <property type="protein sequence ID" value="CAK6957345.1"/>
    <property type="molecule type" value="Genomic_DNA"/>
</dbReference>
<feature type="transmembrane region" description="Helical" evidence="11">
    <location>
        <begin position="15"/>
        <end position="38"/>
    </location>
</feature>
<feature type="compositionally biased region" description="Gly residues" evidence="10">
    <location>
        <begin position="223"/>
        <end position="240"/>
    </location>
</feature>
<dbReference type="Proteomes" id="UP001314229">
    <property type="component" value="Unassembled WGS sequence"/>
</dbReference>
<evidence type="ECO:0000256" key="10">
    <source>
        <dbReference type="SAM" id="MobiDB-lite"/>
    </source>
</evidence>
<evidence type="ECO:0000256" key="2">
    <source>
        <dbReference type="ARBA" id="ARBA00022723"/>
    </source>
</evidence>
<dbReference type="AlphaFoldDB" id="A0AAV1NCZ6"/>
<gene>
    <name evidence="13" type="ORF">FSCOSCO3_A000130</name>
</gene>
<feature type="compositionally biased region" description="Low complexity" evidence="10">
    <location>
        <begin position="297"/>
        <end position="311"/>
    </location>
</feature>
<dbReference type="InterPro" id="IPR026072">
    <property type="entry name" value="Lime1"/>
</dbReference>
<keyword evidence="5" id="KW-0805">Transcription regulation</keyword>
<sequence length="974" mass="105125">MENGTNLDAHPYQNLLLLGAIAAASAFVVTIFILLVCVGCQRKSKSKHPPAGQKGTSVNMGTLRHPKLNSMSKSDTRLHEINRFPCNGSNSVSKSRPASMDLLLLHSRRSQTDLRPSHGRQLPQIPTSPEGSGQGGGGETVGDGGGGGGGGGEARDHTYTEVGLRNNPTPTHCLDDGLYESVGVREGDTGPKVLSAPPPTSTNTPVSIRAAHSPQIQANGARNGNGHGNGGRGNGRGNGTINGPMAERGNGASGVNRSPVPSVNSLAIQDPAVAEYASIRKFIKVDKTNRKENNGADSQSDSQSSVSDSPSTVPPPLHRSQELPRKSLEPFQLHSFPKEAVFMGNGEQYIWKPPEEDDIITLHPPPHRIENEQGHPSPPSAKEIADTYSIVCKSQKKKPPMENNGAKTLPRSFGGDRGTRGRGRGVQAQARSQEEPCYEPVGDRSWPTCAVAESDPAYATIDIHRKHRQALRRRHSTDTGRLHSPCLNMDSRYFLDKPVVGTRVGGADFSYRAGRSLLRDSRVPLVEKSGPMPAYTNGPVFYKFVMDGGLAAEVKSEKTSPKGNGLSLGGRILHDVEKTGLGDQKDTGSTGILKRASPTHCSGINGQMPSSFMHLDIRNAGKQAEMANNFRAAQGQNVPPTERQPLPSSHIPVPRNRKPSGHADKEVMAATVLTSLSTSPLVLYPSSAPTVPEPANRAWKEVLSASYSSSTSGNWSWDASDQSVPSTPSPPLSNDANKNFLLSSQGDDVNEDVTESSHFMFEDPIPRKRKNSMKVMFKCLWKNCEKVLSTSSGIQRHIRTVHLGRNSDSDYSDGEEDFYYSEIEVNMDSLTEGLSNLTPTSPTTAGPPPVFPPPLTDVPHSEHISMNGSQSHVPTLLSQSAPSTLCHIRTDHAYQGPVTHVRTISIGEKRQPAASTHTTVNKNHALITPAPKSTPGSRKPRGEAKKCRKVYGMEKRDMWCTACRWKKACQRFTD</sequence>
<evidence type="ECO:0000256" key="11">
    <source>
        <dbReference type="SAM" id="Phobius"/>
    </source>
</evidence>
<keyword evidence="2" id="KW-0479">Metal-binding</keyword>
<feature type="region of interest" description="Disordered" evidence="10">
    <location>
        <begin position="43"/>
        <end position="74"/>
    </location>
</feature>
<dbReference type="Pfam" id="PF15332">
    <property type="entry name" value="LIME1"/>
    <property type="match status" value="1"/>
</dbReference>
<feature type="region of interest" description="Disordered" evidence="10">
    <location>
        <begin position="182"/>
        <end position="258"/>
    </location>
</feature>
<name>A0AAV1NCZ6_SCOSC</name>
<feature type="domain" description="C2H2-type" evidence="12">
    <location>
        <begin position="777"/>
        <end position="807"/>
    </location>
</feature>
<reference evidence="13 14" key="1">
    <citation type="submission" date="2024-01" db="EMBL/GenBank/DDBJ databases">
        <authorList>
            <person name="Alioto T."/>
            <person name="Alioto T."/>
            <person name="Gomez Garrido J."/>
        </authorList>
    </citation>
    <scope>NUCLEOTIDE SEQUENCE [LARGE SCALE GENOMIC DNA]</scope>
</reference>
<evidence type="ECO:0000256" key="5">
    <source>
        <dbReference type="ARBA" id="ARBA00023015"/>
    </source>
</evidence>
<keyword evidence="11" id="KW-0472">Membrane</keyword>
<dbReference type="SMART" id="SM01366">
    <property type="entry name" value="c-clamp"/>
    <property type="match status" value="1"/>
</dbReference>
<keyword evidence="4" id="KW-0862">Zinc</keyword>